<keyword evidence="2" id="KW-1185">Reference proteome</keyword>
<dbReference type="EMBL" id="MU129111">
    <property type="protein sequence ID" value="KAF9506427.1"/>
    <property type="molecule type" value="Genomic_DNA"/>
</dbReference>
<accession>A0A9P6AIC9</accession>
<proteinExistence type="predicted"/>
<dbReference type="OrthoDB" id="3226064at2759"/>
<evidence type="ECO:0000313" key="1">
    <source>
        <dbReference type="EMBL" id="KAF9506427.1"/>
    </source>
</evidence>
<name>A0A9P6AIC9_9AGAM</name>
<organism evidence="1 2">
    <name type="scientific">Hydnum rufescens UP504</name>
    <dbReference type="NCBI Taxonomy" id="1448309"/>
    <lineage>
        <taxon>Eukaryota</taxon>
        <taxon>Fungi</taxon>
        <taxon>Dikarya</taxon>
        <taxon>Basidiomycota</taxon>
        <taxon>Agaricomycotina</taxon>
        <taxon>Agaricomycetes</taxon>
        <taxon>Cantharellales</taxon>
        <taxon>Hydnaceae</taxon>
        <taxon>Hydnum</taxon>
    </lineage>
</organism>
<gene>
    <name evidence="1" type="ORF">BS47DRAFT_433806</name>
</gene>
<dbReference type="Proteomes" id="UP000886523">
    <property type="component" value="Unassembled WGS sequence"/>
</dbReference>
<sequence>MDYRDLILLQGPLDHSLFQQLDFGEALRFLFVSLKVTRIEDPDTPGLVDPRRPTIHFRGTSNLRAPNESSVYGTVSVTPEGDIRWFMVSTFGGEDRWQSTGVQIGGVGSAMGVMGTWSGFDHHERDPAGPYWLWRIG</sequence>
<comment type="caution">
    <text evidence="1">The sequence shown here is derived from an EMBL/GenBank/DDBJ whole genome shotgun (WGS) entry which is preliminary data.</text>
</comment>
<dbReference type="AlphaFoldDB" id="A0A9P6AIC9"/>
<reference evidence="1" key="1">
    <citation type="journal article" date="2020" name="Nat. Commun.">
        <title>Large-scale genome sequencing of mycorrhizal fungi provides insights into the early evolution of symbiotic traits.</title>
        <authorList>
            <person name="Miyauchi S."/>
            <person name="Kiss E."/>
            <person name="Kuo A."/>
            <person name="Drula E."/>
            <person name="Kohler A."/>
            <person name="Sanchez-Garcia M."/>
            <person name="Morin E."/>
            <person name="Andreopoulos B."/>
            <person name="Barry K.W."/>
            <person name="Bonito G."/>
            <person name="Buee M."/>
            <person name="Carver A."/>
            <person name="Chen C."/>
            <person name="Cichocki N."/>
            <person name="Clum A."/>
            <person name="Culley D."/>
            <person name="Crous P.W."/>
            <person name="Fauchery L."/>
            <person name="Girlanda M."/>
            <person name="Hayes R.D."/>
            <person name="Keri Z."/>
            <person name="LaButti K."/>
            <person name="Lipzen A."/>
            <person name="Lombard V."/>
            <person name="Magnuson J."/>
            <person name="Maillard F."/>
            <person name="Murat C."/>
            <person name="Nolan M."/>
            <person name="Ohm R.A."/>
            <person name="Pangilinan J."/>
            <person name="Pereira M.F."/>
            <person name="Perotto S."/>
            <person name="Peter M."/>
            <person name="Pfister S."/>
            <person name="Riley R."/>
            <person name="Sitrit Y."/>
            <person name="Stielow J.B."/>
            <person name="Szollosi G."/>
            <person name="Zifcakova L."/>
            <person name="Stursova M."/>
            <person name="Spatafora J.W."/>
            <person name="Tedersoo L."/>
            <person name="Vaario L.M."/>
            <person name="Yamada A."/>
            <person name="Yan M."/>
            <person name="Wang P."/>
            <person name="Xu J."/>
            <person name="Bruns T."/>
            <person name="Baldrian P."/>
            <person name="Vilgalys R."/>
            <person name="Dunand C."/>
            <person name="Henrissat B."/>
            <person name="Grigoriev I.V."/>
            <person name="Hibbett D."/>
            <person name="Nagy L.G."/>
            <person name="Martin F.M."/>
        </authorList>
    </citation>
    <scope>NUCLEOTIDE SEQUENCE</scope>
    <source>
        <strain evidence="1">UP504</strain>
    </source>
</reference>
<protein>
    <submittedName>
        <fullName evidence="1">Uncharacterized protein</fullName>
    </submittedName>
</protein>
<evidence type="ECO:0000313" key="2">
    <source>
        <dbReference type="Proteomes" id="UP000886523"/>
    </source>
</evidence>